<protein>
    <submittedName>
        <fullName evidence="1">Uncharacterized protein</fullName>
    </submittedName>
</protein>
<dbReference type="Proteomes" id="UP000248918">
    <property type="component" value="Unassembled WGS sequence"/>
</dbReference>
<name>A0A329CUM5_9BURK</name>
<dbReference type="EMBL" id="QLTK01000006">
    <property type="protein sequence ID" value="RAS34515.1"/>
    <property type="molecule type" value="Genomic_DNA"/>
</dbReference>
<sequence length="41" mass="4313">MGILSSGRIGQQRKRPLTAVFTLPRALGVELHAVPDGVVTA</sequence>
<gene>
    <name evidence="1" type="ORF">BX591_106196</name>
</gene>
<comment type="caution">
    <text evidence="1">The sequence shown here is derived from an EMBL/GenBank/DDBJ whole genome shotgun (WGS) entry which is preliminary data.</text>
</comment>
<dbReference type="AlphaFoldDB" id="A0A329CUM5"/>
<proteinExistence type="predicted"/>
<evidence type="ECO:0000313" key="1">
    <source>
        <dbReference type="EMBL" id="RAS34515.1"/>
    </source>
</evidence>
<evidence type="ECO:0000313" key="2">
    <source>
        <dbReference type="Proteomes" id="UP000248918"/>
    </source>
</evidence>
<dbReference type="RefSeq" id="WP_276330767.1">
    <property type="nucleotide sequence ID" value="NZ_CADFFP010000010.1"/>
</dbReference>
<reference evidence="1 2" key="1">
    <citation type="submission" date="2018-06" db="EMBL/GenBank/DDBJ databases">
        <title>Genomic Encyclopedia of Type Strains, Phase III (KMG-III): the genomes of soil and plant-associated and newly described type strains.</title>
        <authorList>
            <person name="Whitman W."/>
        </authorList>
    </citation>
    <scope>NUCLEOTIDE SEQUENCE [LARGE SCALE GENOMIC DNA]</scope>
    <source>
        <strain evidence="1 2">LMG 23644</strain>
    </source>
</reference>
<organism evidence="1 2">
    <name type="scientific">Paraburkholderia bryophila</name>
    <dbReference type="NCBI Taxonomy" id="420952"/>
    <lineage>
        <taxon>Bacteria</taxon>
        <taxon>Pseudomonadati</taxon>
        <taxon>Pseudomonadota</taxon>
        <taxon>Betaproteobacteria</taxon>
        <taxon>Burkholderiales</taxon>
        <taxon>Burkholderiaceae</taxon>
        <taxon>Paraburkholderia</taxon>
    </lineage>
</organism>
<accession>A0A329CUM5</accession>